<evidence type="ECO:0000313" key="2">
    <source>
        <dbReference type="EMBL" id="MDO7877528.1"/>
    </source>
</evidence>
<accession>A0ABT9BLV3</accession>
<evidence type="ECO:0000313" key="3">
    <source>
        <dbReference type="Proteomes" id="UP001176429"/>
    </source>
</evidence>
<reference evidence="2" key="1">
    <citation type="submission" date="2023-07" db="EMBL/GenBank/DDBJ databases">
        <authorList>
            <person name="Kim M.K."/>
        </authorList>
    </citation>
    <scope>NUCLEOTIDE SEQUENCE</scope>
    <source>
        <strain evidence="2">ASUV-10-1</strain>
    </source>
</reference>
<comment type="caution">
    <text evidence="2">The sequence shown here is derived from an EMBL/GenBank/DDBJ whole genome shotgun (WGS) entry which is preliminary data.</text>
</comment>
<dbReference type="InterPro" id="IPR054254">
    <property type="entry name" value="DUF6985"/>
</dbReference>
<organism evidence="2 3">
    <name type="scientific">Hymenobacter aranciens</name>
    <dbReference type="NCBI Taxonomy" id="3063996"/>
    <lineage>
        <taxon>Bacteria</taxon>
        <taxon>Pseudomonadati</taxon>
        <taxon>Bacteroidota</taxon>
        <taxon>Cytophagia</taxon>
        <taxon>Cytophagales</taxon>
        <taxon>Hymenobacteraceae</taxon>
        <taxon>Hymenobacter</taxon>
    </lineage>
</organism>
<evidence type="ECO:0000259" key="1">
    <source>
        <dbReference type="Pfam" id="PF22481"/>
    </source>
</evidence>
<proteinExistence type="predicted"/>
<dbReference type="Pfam" id="PF22481">
    <property type="entry name" value="DUF6985"/>
    <property type="match status" value="1"/>
</dbReference>
<feature type="domain" description="DUF6985" evidence="1">
    <location>
        <begin position="20"/>
        <end position="163"/>
    </location>
</feature>
<gene>
    <name evidence="2" type="ORF">Q5H93_22505</name>
</gene>
<name>A0ABT9BLV3_9BACT</name>
<dbReference type="Proteomes" id="UP001176429">
    <property type="component" value="Unassembled WGS sequence"/>
</dbReference>
<keyword evidence="3" id="KW-1185">Reference proteome</keyword>
<protein>
    <recommendedName>
        <fullName evidence="1">DUF6985 domain-containing protein</fullName>
    </recommendedName>
</protein>
<dbReference type="RefSeq" id="WP_305008967.1">
    <property type="nucleotide sequence ID" value="NZ_JAUQSY010000021.1"/>
</dbReference>
<dbReference type="EMBL" id="JAUQSY010000021">
    <property type="protein sequence ID" value="MDO7877528.1"/>
    <property type="molecule type" value="Genomic_DNA"/>
</dbReference>
<sequence>MTRDEILINSIWTNAKLLAYSEFFGKEVRLDLLTSDYNLENTHEIVSAKFTQAVNDFLALPTQYKPLMQRLLYQHCLQCCESTSYGGVKVRAGETEAAANLRTFGVKDEASAFAKAALSHVTIEENESLKNRFVRILFYPEWETEHGCELILKNGELLDYFGEDGTYLGQFED</sequence>